<keyword evidence="1" id="KW-1188">Viral release from host cell</keyword>
<dbReference type="NCBIfam" id="TIGR01760">
    <property type="entry name" value="tape_meas_TP901"/>
    <property type="match status" value="1"/>
</dbReference>
<keyword evidence="4" id="KW-0472">Membrane</keyword>
<dbReference type="PANTHER" id="PTHR37813:SF1">
    <property type="entry name" value="FELS-2 PROPHAGE PROTEIN"/>
    <property type="match status" value="1"/>
</dbReference>
<feature type="domain" description="Phage tail tape measure protein" evidence="5">
    <location>
        <begin position="243"/>
        <end position="442"/>
    </location>
</feature>
<feature type="coiled-coil region" evidence="2">
    <location>
        <begin position="21"/>
        <end position="52"/>
    </location>
</feature>
<dbReference type="InterPro" id="IPR010090">
    <property type="entry name" value="Phage_tape_meas"/>
</dbReference>
<evidence type="ECO:0000313" key="7">
    <source>
        <dbReference type="Proteomes" id="UP000249493"/>
    </source>
</evidence>
<name>A0A327N1W0_PSEFL</name>
<dbReference type="PANTHER" id="PTHR37813">
    <property type="entry name" value="FELS-2 PROPHAGE PROTEIN"/>
    <property type="match status" value="1"/>
</dbReference>
<dbReference type="RefSeq" id="WP_111283525.1">
    <property type="nucleotide sequence ID" value="NZ_QLIN01000005.1"/>
</dbReference>
<evidence type="ECO:0000256" key="2">
    <source>
        <dbReference type="SAM" id="Coils"/>
    </source>
</evidence>
<evidence type="ECO:0000256" key="4">
    <source>
        <dbReference type="SAM" id="Phobius"/>
    </source>
</evidence>
<accession>A0A327N1W0</accession>
<evidence type="ECO:0000259" key="5">
    <source>
        <dbReference type="Pfam" id="PF10145"/>
    </source>
</evidence>
<keyword evidence="2" id="KW-0175">Coiled coil</keyword>
<dbReference type="Proteomes" id="UP000249493">
    <property type="component" value="Unassembled WGS sequence"/>
</dbReference>
<gene>
    <name evidence="6" type="ORF">DOZ80_14085</name>
</gene>
<sequence>MANDLKLQVLLNAIDRATRPLRAIQRQSTEAAQALKAARERLKNLNDTQKQVTGFRELKQGLDSTRTALESARLQAQRLGKTLAQTQHPTRAMTRQFDQAKRALHQLKQQENAQTMQLQQLRQKLQATGISTRNLGEHERQLRQDISAANQQMEIQRRRLESLTRQQLRLTRASQTYQRQQQTAGNLAGKGAAMAAGGGGTLYAGTRLMAPGLDFDASMSRVQAITRLDKGDPEKAKQLQGLRDQARALGGSTMFTAGQAADAQGYLGMAGFDPKAIKAAMPGMLDLAAAGGTDLAQTTDIASNIMSGLGMTADQMDRLGDVLVGTFTRSNTNLQMLGETMKYAAPMAKTYGVELEVAAAMAGKLGDAGLQGSMSGTALSTIMNRLAAPPKAAEKALEQLKIQTADTNGNLRPMPDILKEIYDKTKALGNIKKGGLLKDIAGADAVKGMAELVEQAGFGGLQKLIATLRETQGEAAKTSRVMADNLKGDLTTLGSAWQDLGIELQEQQDGPLRGVVQSVIDIVRGIKTWARENPGLASGLVKTVAIVAGLTMAIGALLVTVASVLLPFAALRLMFAQLGIRLPSLIGLLWKLGKTVLPFVGKALLMIGRALMLNPIGLAVTALAGAAYLIYQNWDAVKLYFTSAWAEIKAGFSSGIGGILTTLANFSPIGLIYQAFAGVLSYLGVELPRRFTEFGNMIVNGLVNGLFAGLGQIKGAITSIGDSTIGWFKEKLDIHSPSRVFAELGGFTMAGLTLGLEGGAKGPLNAIARMGKQLTAAGTLALGTASMPALAIDDRPPISSMTAPAYDSHDNYEINIHPTPGMDAHAIARAVRAELTRIEREKGARTRSRLSDLE</sequence>
<dbReference type="AlphaFoldDB" id="A0A327N1W0"/>
<evidence type="ECO:0000256" key="1">
    <source>
        <dbReference type="ARBA" id="ARBA00022612"/>
    </source>
</evidence>
<organism evidence="6 7">
    <name type="scientific">Pseudomonas fluorescens</name>
    <dbReference type="NCBI Taxonomy" id="294"/>
    <lineage>
        <taxon>Bacteria</taxon>
        <taxon>Pseudomonadati</taxon>
        <taxon>Pseudomonadota</taxon>
        <taxon>Gammaproteobacteria</taxon>
        <taxon>Pseudomonadales</taxon>
        <taxon>Pseudomonadaceae</taxon>
        <taxon>Pseudomonas</taxon>
    </lineage>
</organism>
<dbReference type="EMBL" id="QLIN01000005">
    <property type="protein sequence ID" value="RAI69280.1"/>
    <property type="molecule type" value="Genomic_DNA"/>
</dbReference>
<comment type="caution">
    <text evidence="6">The sequence shown here is derived from an EMBL/GenBank/DDBJ whole genome shotgun (WGS) entry which is preliminary data.</text>
</comment>
<keyword evidence="4" id="KW-0812">Transmembrane</keyword>
<evidence type="ECO:0000256" key="3">
    <source>
        <dbReference type="SAM" id="MobiDB-lite"/>
    </source>
</evidence>
<proteinExistence type="predicted"/>
<feature type="compositionally biased region" description="Polar residues" evidence="3">
    <location>
        <begin position="172"/>
        <end position="183"/>
    </location>
</feature>
<feature type="transmembrane region" description="Helical" evidence="4">
    <location>
        <begin position="544"/>
        <end position="566"/>
    </location>
</feature>
<reference evidence="6 7" key="1">
    <citation type="submission" date="2018-06" db="EMBL/GenBank/DDBJ databases">
        <authorList>
            <person name="Zhirakovskaya E."/>
        </authorList>
    </citation>
    <scope>NUCLEOTIDE SEQUENCE [LARGE SCALE GENOMIC DNA]</scope>
    <source>
        <strain evidence="6 7">LY3</strain>
    </source>
</reference>
<feature type="region of interest" description="Disordered" evidence="3">
    <location>
        <begin position="172"/>
        <end position="191"/>
    </location>
</feature>
<protein>
    <submittedName>
        <fullName evidence="6">Phage tail tape measure protein</fullName>
    </submittedName>
</protein>
<feature type="transmembrane region" description="Helical" evidence="4">
    <location>
        <begin position="573"/>
        <end position="590"/>
    </location>
</feature>
<dbReference type="Pfam" id="PF10145">
    <property type="entry name" value="PhageMin_Tail"/>
    <property type="match status" value="1"/>
</dbReference>
<keyword evidence="4" id="KW-1133">Transmembrane helix</keyword>
<feature type="coiled-coil region" evidence="2">
    <location>
        <begin position="90"/>
        <end position="166"/>
    </location>
</feature>
<feature type="transmembrane region" description="Helical" evidence="4">
    <location>
        <begin position="610"/>
        <end position="631"/>
    </location>
</feature>
<evidence type="ECO:0000313" key="6">
    <source>
        <dbReference type="EMBL" id="RAI69280.1"/>
    </source>
</evidence>